<feature type="region of interest" description="Disordered" evidence="1">
    <location>
        <begin position="24"/>
        <end position="58"/>
    </location>
</feature>
<feature type="region of interest" description="Disordered" evidence="1">
    <location>
        <begin position="184"/>
        <end position="205"/>
    </location>
</feature>
<gene>
    <name evidence="3" type="ORF">PECAL_1P15950</name>
</gene>
<evidence type="ECO:0000313" key="3">
    <source>
        <dbReference type="EMBL" id="CAH0365173.1"/>
    </source>
</evidence>
<name>A0A8J2S5V7_9STRA</name>
<feature type="non-terminal residue" evidence="3">
    <location>
        <position position="205"/>
    </location>
</feature>
<evidence type="ECO:0000259" key="2">
    <source>
        <dbReference type="PROSITE" id="PS51231"/>
    </source>
</evidence>
<organism evidence="3 4">
    <name type="scientific">Pelagomonas calceolata</name>
    <dbReference type="NCBI Taxonomy" id="35677"/>
    <lineage>
        <taxon>Eukaryota</taxon>
        <taxon>Sar</taxon>
        <taxon>Stramenopiles</taxon>
        <taxon>Ochrophyta</taxon>
        <taxon>Pelagophyceae</taxon>
        <taxon>Pelagomonadales</taxon>
        <taxon>Pelagomonadaceae</taxon>
        <taxon>Pelagomonas</taxon>
    </lineage>
</organism>
<protein>
    <recommendedName>
        <fullName evidence="2">DAD domain-containing protein</fullName>
    </recommendedName>
</protein>
<sequence>WGRQLISSRTIGAPCALRKLQKMGEGTTGEWSRAPRGGRRRRRFGNGKGQRRGGGLGTWRPGRSAVLRRAAPQAALEVGRVPHGRIRADERVPAGAAALHEPRVVVHLARERLPHGLAPRRGRGARRCLEELGEHALGEAGAVRDHELARGRRVAAVVAEALDDAPELAREDLRRRARRVLGRGVVPRRARRRRRQRPRALARRA</sequence>
<feature type="domain" description="DAD" evidence="2">
    <location>
        <begin position="163"/>
        <end position="195"/>
    </location>
</feature>
<dbReference type="EMBL" id="CAKKNE010000001">
    <property type="protein sequence ID" value="CAH0365173.1"/>
    <property type="molecule type" value="Genomic_DNA"/>
</dbReference>
<dbReference type="InterPro" id="IPR014767">
    <property type="entry name" value="DAD_dom"/>
</dbReference>
<feature type="compositionally biased region" description="Basic residues" evidence="1">
    <location>
        <begin position="36"/>
        <end position="51"/>
    </location>
</feature>
<dbReference type="PROSITE" id="PS51231">
    <property type="entry name" value="DAD"/>
    <property type="match status" value="1"/>
</dbReference>
<reference evidence="3" key="1">
    <citation type="submission" date="2021-11" db="EMBL/GenBank/DDBJ databases">
        <authorList>
            <consortium name="Genoscope - CEA"/>
            <person name="William W."/>
        </authorList>
    </citation>
    <scope>NUCLEOTIDE SEQUENCE</scope>
</reference>
<accession>A0A8J2S5V7</accession>
<comment type="caution">
    <text evidence="3">The sequence shown here is derived from an EMBL/GenBank/DDBJ whole genome shotgun (WGS) entry which is preliminary data.</text>
</comment>
<evidence type="ECO:0000256" key="1">
    <source>
        <dbReference type="SAM" id="MobiDB-lite"/>
    </source>
</evidence>
<proteinExistence type="predicted"/>
<dbReference type="AlphaFoldDB" id="A0A8J2S5V7"/>
<dbReference type="Proteomes" id="UP000789595">
    <property type="component" value="Unassembled WGS sequence"/>
</dbReference>
<feature type="non-terminal residue" evidence="3">
    <location>
        <position position="1"/>
    </location>
</feature>
<keyword evidence="4" id="KW-1185">Reference proteome</keyword>
<evidence type="ECO:0000313" key="4">
    <source>
        <dbReference type="Proteomes" id="UP000789595"/>
    </source>
</evidence>